<feature type="region of interest" description="Disordered" evidence="1">
    <location>
        <begin position="38"/>
        <end position="67"/>
    </location>
</feature>
<evidence type="ECO:0000313" key="3">
    <source>
        <dbReference type="EMBL" id="MBW32436.1"/>
    </source>
</evidence>
<feature type="signal peptide" evidence="2">
    <location>
        <begin position="1"/>
        <end position="21"/>
    </location>
</feature>
<keyword evidence="2" id="KW-0732">Signal</keyword>
<dbReference type="AlphaFoldDB" id="A0A2M3ZV57"/>
<protein>
    <submittedName>
        <fullName evidence="3">Putative secreted peptide</fullName>
    </submittedName>
</protein>
<reference evidence="3" key="1">
    <citation type="submission" date="2018-01" db="EMBL/GenBank/DDBJ databases">
        <title>An insight into the sialome of Amazonian anophelines.</title>
        <authorList>
            <person name="Ribeiro J.M."/>
            <person name="Scarpassa V."/>
            <person name="Calvo E."/>
        </authorList>
    </citation>
    <scope>NUCLEOTIDE SEQUENCE</scope>
    <source>
        <tissue evidence="3">Salivary glands</tissue>
    </source>
</reference>
<dbReference type="EMBL" id="GGFM01011685">
    <property type="protein sequence ID" value="MBW32436.1"/>
    <property type="molecule type" value="Transcribed_RNA"/>
</dbReference>
<feature type="compositionally biased region" description="Basic residues" evidence="1">
    <location>
        <begin position="38"/>
        <end position="47"/>
    </location>
</feature>
<proteinExistence type="predicted"/>
<name>A0A2M3ZV57_9DIPT</name>
<feature type="chain" id="PRO_5014766333" evidence="2">
    <location>
        <begin position="22"/>
        <end position="67"/>
    </location>
</feature>
<organism evidence="3">
    <name type="scientific">Anopheles braziliensis</name>
    <dbReference type="NCBI Taxonomy" id="58242"/>
    <lineage>
        <taxon>Eukaryota</taxon>
        <taxon>Metazoa</taxon>
        <taxon>Ecdysozoa</taxon>
        <taxon>Arthropoda</taxon>
        <taxon>Hexapoda</taxon>
        <taxon>Insecta</taxon>
        <taxon>Pterygota</taxon>
        <taxon>Neoptera</taxon>
        <taxon>Endopterygota</taxon>
        <taxon>Diptera</taxon>
        <taxon>Nematocera</taxon>
        <taxon>Culicoidea</taxon>
        <taxon>Culicidae</taxon>
        <taxon>Anophelinae</taxon>
        <taxon>Anopheles</taxon>
    </lineage>
</organism>
<accession>A0A2M3ZV57</accession>
<evidence type="ECO:0000256" key="1">
    <source>
        <dbReference type="SAM" id="MobiDB-lite"/>
    </source>
</evidence>
<evidence type="ECO:0000256" key="2">
    <source>
        <dbReference type="SAM" id="SignalP"/>
    </source>
</evidence>
<sequence length="67" mass="7828">MFLYSLLGFLLFTHLLHKTHTHTRDTLWMYFKKNKGFGKGKRGKNHMKIGSPGDPRWGQSAVQKKKP</sequence>